<proteinExistence type="predicted"/>
<keyword evidence="2" id="KW-1133">Transmembrane helix</keyword>
<keyword evidence="4" id="KW-1185">Reference proteome</keyword>
<accession>A0ABP7A5N3</accession>
<keyword evidence="2" id="KW-0472">Membrane</keyword>
<gene>
    <name evidence="3" type="ORF">GCM10022200_04710</name>
</gene>
<dbReference type="EMBL" id="BAAAYU010000001">
    <property type="protein sequence ID" value="GAA3625415.1"/>
    <property type="molecule type" value="Genomic_DNA"/>
</dbReference>
<comment type="caution">
    <text evidence="3">The sequence shown here is derived from an EMBL/GenBank/DDBJ whole genome shotgun (WGS) entry which is preliminary data.</text>
</comment>
<evidence type="ECO:0000256" key="1">
    <source>
        <dbReference type="SAM" id="MobiDB-lite"/>
    </source>
</evidence>
<evidence type="ECO:0000313" key="4">
    <source>
        <dbReference type="Proteomes" id="UP001501697"/>
    </source>
</evidence>
<keyword evidence="2" id="KW-0812">Transmembrane</keyword>
<organism evidence="3 4">
    <name type="scientific">Microbacterium awajiense</name>
    <dbReference type="NCBI Taxonomy" id="415214"/>
    <lineage>
        <taxon>Bacteria</taxon>
        <taxon>Bacillati</taxon>
        <taxon>Actinomycetota</taxon>
        <taxon>Actinomycetes</taxon>
        <taxon>Micrococcales</taxon>
        <taxon>Microbacteriaceae</taxon>
        <taxon>Microbacterium</taxon>
    </lineage>
</organism>
<feature type="transmembrane region" description="Helical" evidence="2">
    <location>
        <begin position="266"/>
        <end position="286"/>
    </location>
</feature>
<protein>
    <submittedName>
        <fullName evidence="3">Uncharacterized protein</fullName>
    </submittedName>
</protein>
<name>A0ABP7A5N3_9MICO</name>
<dbReference type="Proteomes" id="UP001501697">
    <property type="component" value="Unassembled WGS sequence"/>
</dbReference>
<dbReference type="RefSeq" id="WP_344736254.1">
    <property type="nucleotide sequence ID" value="NZ_BAAAYU010000001.1"/>
</dbReference>
<reference evidence="4" key="1">
    <citation type="journal article" date="2019" name="Int. J. Syst. Evol. Microbiol.">
        <title>The Global Catalogue of Microorganisms (GCM) 10K type strain sequencing project: providing services to taxonomists for standard genome sequencing and annotation.</title>
        <authorList>
            <consortium name="The Broad Institute Genomics Platform"/>
            <consortium name="The Broad Institute Genome Sequencing Center for Infectious Disease"/>
            <person name="Wu L."/>
            <person name="Ma J."/>
        </authorList>
    </citation>
    <scope>NUCLEOTIDE SEQUENCE [LARGE SCALE GENOMIC DNA]</scope>
    <source>
        <strain evidence="4">JCM 16544</strain>
    </source>
</reference>
<evidence type="ECO:0000313" key="3">
    <source>
        <dbReference type="EMBL" id="GAA3625415.1"/>
    </source>
</evidence>
<evidence type="ECO:0000256" key="2">
    <source>
        <dbReference type="SAM" id="Phobius"/>
    </source>
</evidence>
<sequence>MTDAPDPLRAPVTALRRVTAGRDGPWDGTLVRLGERGGVLVDIVELGADWPGSSAREDGHLVAALDVVRRHDGHDALLPALRDRLRDALARRGGGAGLSDGEAVTVGVSALRAVAELAAIGVEPSGEWWVTADGRPVLALGVGTASARAATIELLNDMAAAPTRRDWTDLAGAIAEPATPQRVLLRGEETLFATAAPAPLATEGIAPRPARSLRVADDGSSVEPERPGAPWFTALARHVDADLADTVSEVATDLWRRARTPRRRRPWLVAALIGGAVVAGGLLWPAGPGSPATAEPAGIDSAPAAPIDPDGTGTPDPPVDQTPAGLDSVASQLLEARTACGGTSACLSELMQDPTSAVPAGPVDLPADERTVTVLDDLGGVAVLRVDGPDGRSQLVVIAESGGRWLLRDVHDVAQQR</sequence>
<feature type="region of interest" description="Disordered" evidence="1">
    <location>
        <begin position="289"/>
        <end position="325"/>
    </location>
</feature>